<reference evidence="2 4" key="1">
    <citation type="journal article" date="2011" name="Nature">
        <title>The Medicago genome provides insight into the evolution of rhizobial symbioses.</title>
        <authorList>
            <person name="Young N.D."/>
            <person name="Debelle F."/>
            <person name="Oldroyd G.E."/>
            <person name="Geurts R."/>
            <person name="Cannon S.B."/>
            <person name="Udvardi M.K."/>
            <person name="Benedito V.A."/>
            <person name="Mayer K.F."/>
            <person name="Gouzy J."/>
            <person name="Schoof H."/>
            <person name="Van de Peer Y."/>
            <person name="Proost S."/>
            <person name="Cook D.R."/>
            <person name="Meyers B.C."/>
            <person name="Spannagl M."/>
            <person name="Cheung F."/>
            <person name="De Mita S."/>
            <person name="Krishnakumar V."/>
            <person name="Gundlach H."/>
            <person name="Zhou S."/>
            <person name="Mudge J."/>
            <person name="Bharti A.K."/>
            <person name="Murray J.D."/>
            <person name="Naoumkina M.A."/>
            <person name="Rosen B."/>
            <person name="Silverstein K.A."/>
            <person name="Tang H."/>
            <person name="Rombauts S."/>
            <person name="Zhao P.X."/>
            <person name="Zhou P."/>
            <person name="Barbe V."/>
            <person name="Bardou P."/>
            <person name="Bechner M."/>
            <person name="Bellec A."/>
            <person name="Berger A."/>
            <person name="Berges H."/>
            <person name="Bidwell S."/>
            <person name="Bisseling T."/>
            <person name="Choisne N."/>
            <person name="Couloux A."/>
            <person name="Denny R."/>
            <person name="Deshpande S."/>
            <person name="Dai X."/>
            <person name="Doyle J.J."/>
            <person name="Dudez A.M."/>
            <person name="Farmer A.D."/>
            <person name="Fouteau S."/>
            <person name="Franken C."/>
            <person name="Gibelin C."/>
            <person name="Gish J."/>
            <person name="Goldstein S."/>
            <person name="Gonzalez A.J."/>
            <person name="Green P.J."/>
            <person name="Hallab A."/>
            <person name="Hartog M."/>
            <person name="Hua A."/>
            <person name="Humphray S.J."/>
            <person name="Jeong D.H."/>
            <person name="Jing Y."/>
            <person name="Jocker A."/>
            <person name="Kenton S.M."/>
            <person name="Kim D.J."/>
            <person name="Klee K."/>
            <person name="Lai H."/>
            <person name="Lang C."/>
            <person name="Lin S."/>
            <person name="Macmil S.L."/>
            <person name="Magdelenat G."/>
            <person name="Matthews L."/>
            <person name="McCorrison J."/>
            <person name="Monaghan E.L."/>
            <person name="Mun J.H."/>
            <person name="Najar F.Z."/>
            <person name="Nicholson C."/>
            <person name="Noirot C."/>
            <person name="O'Bleness M."/>
            <person name="Paule C.R."/>
            <person name="Poulain J."/>
            <person name="Prion F."/>
            <person name="Qin B."/>
            <person name="Qu C."/>
            <person name="Retzel E.F."/>
            <person name="Riddle C."/>
            <person name="Sallet E."/>
            <person name="Samain S."/>
            <person name="Samson N."/>
            <person name="Sanders I."/>
            <person name="Saurat O."/>
            <person name="Scarpelli C."/>
            <person name="Schiex T."/>
            <person name="Segurens B."/>
            <person name="Severin A.J."/>
            <person name="Sherrier D.J."/>
            <person name="Shi R."/>
            <person name="Sims S."/>
            <person name="Singer S.R."/>
            <person name="Sinharoy S."/>
            <person name="Sterck L."/>
            <person name="Viollet A."/>
            <person name="Wang B.B."/>
            <person name="Wang K."/>
            <person name="Wang M."/>
            <person name="Wang X."/>
            <person name="Warfsmann J."/>
            <person name="Weissenbach J."/>
            <person name="White D.D."/>
            <person name="White J.D."/>
            <person name="Wiley G.B."/>
            <person name="Wincker P."/>
            <person name="Xing Y."/>
            <person name="Yang L."/>
            <person name="Yao Z."/>
            <person name="Ying F."/>
            <person name="Zhai J."/>
            <person name="Zhou L."/>
            <person name="Zuber A."/>
            <person name="Denarie J."/>
            <person name="Dixon R.A."/>
            <person name="May G.D."/>
            <person name="Schwartz D.C."/>
            <person name="Rogers J."/>
            <person name="Quetier F."/>
            <person name="Town C.D."/>
            <person name="Roe B.A."/>
        </authorList>
    </citation>
    <scope>NUCLEOTIDE SEQUENCE [LARGE SCALE GENOMIC DNA]</scope>
    <source>
        <strain evidence="2">A17</strain>
        <strain evidence="3 4">cv. Jemalong A17</strain>
    </source>
</reference>
<feature type="region of interest" description="Disordered" evidence="1">
    <location>
        <begin position="30"/>
        <end position="73"/>
    </location>
</feature>
<evidence type="ECO:0000313" key="4">
    <source>
        <dbReference type="Proteomes" id="UP000002051"/>
    </source>
</evidence>
<reference evidence="3" key="3">
    <citation type="submission" date="2015-04" db="UniProtKB">
        <authorList>
            <consortium name="EnsemblPlants"/>
        </authorList>
    </citation>
    <scope>IDENTIFICATION</scope>
    <source>
        <strain evidence="3">cv. Jemalong A17</strain>
    </source>
</reference>
<name>G7JRL1_MEDTR</name>
<gene>
    <name evidence="2" type="ordered locus">MTR_4g061490</name>
</gene>
<organism evidence="2 4">
    <name type="scientific">Medicago truncatula</name>
    <name type="common">Barrel medic</name>
    <name type="synonym">Medicago tribuloides</name>
    <dbReference type="NCBI Taxonomy" id="3880"/>
    <lineage>
        <taxon>Eukaryota</taxon>
        <taxon>Viridiplantae</taxon>
        <taxon>Streptophyta</taxon>
        <taxon>Embryophyta</taxon>
        <taxon>Tracheophyta</taxon>
        <taxon>Spermatophyta</taxon>
        <taxon>Magnoliopsida</taxon>
        <taxon>eudicotyledons</taxon>
        <taxon>Gunneridae</taxon>
        <taxon>Pentapetalae</taxon>
        <taxon>rosids</taxon>
        <taxon>fabids</taxon>
        <taxon>Fabales</taxon>
        <taxon>Fabaceae</taxon>
        <taxon>Papilionoideae</taxon>
        <taxon>50 kb inversion clade</taxon>
        <taxon>NPAAA clade</taxon>
        <taxon>Hologalegina</taxon>
        <taxon>IRL clade</taxon>
        <taxon>Trifolieae</taxon>
        <taxon>Medicago</taxon>
    </lineage>
</organism>
<dbReference type="EMBL" id="CM001220">
    <property type="protein sequence ID" value="AES88733.1"/>
    <property type="molecule type" value="Genomic_DNA"/>
</dbReference>
<feature type="compositionally biased region" description="Basic and acidic residues" evidence="1">
    <location>
        <begin position="41"/>
        <end position="58"/>
    </location>
</feature>
<dbReference type="AlphaFoldDB" id="G7JRL1"/>
<dbReference type="Proteomes" id="UP000002051">
    <property type="component" value="Chromosome 4"/>
</dbReference>
<dbReference type="EnsemblPlants" id="AES88733">
    <property type="protein sequence ID" value="AES88733"/>
    <property type="gene ID" value="MTR_4g061490"/>
</dbReference>
<evidence type="ECO:0000313" key="2">
    <source>
        <dbReference type="EMBL" id="AES88733.1"/>
    </source>
</evidence>
<feature type="region of interest" description="Disordered" evidence="1">
    <location>
        <begin position="500"/>
        <end position="527"/>
    </location>
</feature>
<reference evidence="2 4" key="2">
    <citation type="journal article" date="2014" name="BMC Genomics">
        <title>An improved genome release (version Mt4.0) for the model legume Medicago truncatula.</title>
        <authorList>
            <person name="Tang H."/>
            <person name="Krishnakumar V."/>
            <person name="Bidwell S."/>
            <person name="Rosen B."/>
            <person name="Chan A."/>
            <person name="Zhou S."/>
            <person name="Gentzbittel L."/>
            <person name="Childs K.L."/>
            <person name="Yandell M."/>
            <person name="Gundlach H."/>
            <person name="Mayer K.F."/>
            <person name="Schwartz D.C."/>
            <person name="Town C.D."/>
        </authorList>
    </citation>
    <scope>GENOME REANNOTATION</scope>
    <source>
        <strain evidence="3 4">cv. Jemalong A17</strain>
    </source>
</reference>
<dbReference type="OMA" id="SINQSAR"/>
<evidence type="ECO:0000256" key="1">
    <source>
        <dbReference type="SAM" id="MobiDB-lite"/>
    </source>
</evidence>
<sequence length="639" mass="71752">MREDTVVALGFQGGNRAGAYLQQRDTLGGLGSIRSRKRKATQPEDRGRYSSRFSERHGGSAQDKGYTRNSEMMEARVSKHGNRVWSDQHGADVIPGATVRHGKHGIDSNRADVANNLLHDSGSKVTYYFANIPDLMPLFRLRRYFEVCGILSDVYVARQLNSRGQVWAREARFDRFAQYDVENRVHVNDVRRDGTEREVKPMVITHREGVKNVRVGRLKEKVREGERKKKEKEGVEGVGGVVEDGSEGKGKVAVVGKKKERVADGRRGWKPKVEEKDVQHTNVGLFEGVLVYTSTSEDRLWVGGCGINNVVVAPMGSDRVFLYCMGDVDIWNVFNEAVDFFSMMFSDIHKWVLDDEKYERGAWIRIYGTPAHAWNESFFKICASGCGRYIRSDDCTVDRARLDYARVLISTEILEVINVSSAVLIDGEDAFMMEDATETETQTEALSQNNDTHGVEEVGSKSHEDDIPSHVKTNEVDGKPPLVATTQVQQGEGAPIIVTLKSKGNSKMDKSSNSNPRTSSKLKQKKKVGVSINQSARLIRRIARLPEKDIREILKVLRKHKCKSGMVSKASKVIATNPSNSSKISNSSVNKEWENWAVLHGGKELADEDVREIGKSLVVHFVGDKNNRFNLLTRERRRE</sequence>
<keyword evidence="4" id="KW-1185">Reference proteome</keyword>
<dbReference type="PaxDb" id="3880-AES88733"/>
<dbReference type="PANTHER" id="PTHR34427">
    <property type="entry name" value="DUF4283 DOMAIN PROTEIN"/>
    <property type="match status" value="1"/>
</dbReference>
<proteinExistence type="predicted"/>
<protein>
    <submittedName>
        <fullName evidence="2">DUF4283 domain protein</fullName>
    </submittedName>
</protein>
<dbReference type="HOGENOM" id="CLU_018999_0_0_1"/>
<dbReference type="PANTHER" id="PTHR34427:SF5">
    <property type="entry name" value="DUF4283 DOMAIN-CONTAINING PROTEIN"/>
    <property type="match status" value="1"/>
</dbReference>
<feature type="compositionally biased region" description="Basic and acidic residues" evidence="1">
    <location>
        <begin position="453"/>
        <end position="478"/>
    </location>
</feature>
<evidence type="ECO:0000313" key="3">
    <source>
        <dbReference type="EnsemblPlants" id="AES88733"/>
    </source>
</evidence>
<accession>G7JRL1</accession>
<feature type="region of interest" description="Disordered" evidence="1">
    <location>
        <begin position="437"/>
        <end position="478"/>
    </location>
</feature>